<reference evidence="1 2" key="1">
    <citation type="submission" date="2018-03" db="EMBL/GenBank/DDBJ databases">
        <authorList>
            <person name="Guldener U."/>
        </authorList>
    </citation>
    <scope>NUCLEOTIDE SEQUENCE [LARGE SCALE GENOMIC DNA]</scope>
    <source>
        <strain evidence="1 2">NBRC100155</strain>
    </source>
</reference>
<dbReference type="EMBL" id="OOIN01000034">
    <property type="protein sequence ID" value="SPO30768.1"/>
    <property type="molecule type" value="Genomic_DNA"/>
</dbReference>
<dbReference type="Proteomes" id="UP000324022">
    <property type="component" value="Unassembled WGS sequence"/>
</dbReference>
<organism evidence="1 2">
    <name type="scientific">Ustilago trichophora</name>
    <dbReference type="NCBI Taxonomy" id="86804"/>
    <lineage>
        <taxon>Eukaryota</taxon>
        <taxon>Fungi</taxon>
        <taxon>Dikarya</taxon>
        <taxon>Basidiomycota</taxon>
        <taxon>Ustilaginomycotina</taxon>
        <taxon>Ustilaginomycetes</taxon>
        <taxon>Ustilaginales</taxon>
        <taxon>Ustilaginaceae</taxon>
        <taxon>Ustilago</taxon>
    </lineage>
</organism>
<protein>
    <submittedName>
        <fullName evidence="1">Uncharacterized protein</fullName>
    </submittedName>
</protein>
<evidence type="ECO:0000313" key="1">
    <source>
        <dbReference type="EMBL" id="SPO30768.1"/>
    </source>
</evidence>
<name>A0A5C3EJS4_9BASI</name>
<gene>
    <name evidence="1" type="ORF">UTRI_05385</name>
</gene>
<proteinExistence type="predicted"/>
<accession>A0A5C3EJS4</accession>
<sequence>MARIAKAASIFDQLGRLAFLSLPVVPVPTCLALPSRLKKCCHTLMSRDHKPTALSNSLHTAQCSSKAVVFPLEMIQVEIQSYSNFSGMQSALWRFFQLGYTLFLIAQSSSAAAHGHRKEEGKRKASCRSDHH</sequence>
<keyword evidence="2" id="KW-1185">Reference proteome</keyword>
<evidence type="ECO:0000313" key="2">
    <source>
        <dbReference type="Proteomes" id="UP000324022"/>
    </source>
</evidence>
<dbReference type="AlphaFoldDB" id="A0A5C3EJS4"/>